<accession>A0A381QES9</accession>
<dbReference type="EMBL" id="UINC01001268">
    <property type="protein sequence ID" value="SUZ76163.1"/>
    <property type="molecule type" value="Genomic_DNA"/>
</dbReference>
<sequence>MPKLLFSRDEIMTDHDFASAHIVEGQVLHGGFSSEGKYIPPRSEIRGLAIANWTEALRGRGGDLLEANASLLSGPRVPNIEQQRLLIREGLGQTFWNGLTITGKIEGRGRMIADIPFPDLQELVVEDVDEMAVGHLKKGLLEAHGIDEGGQPEKGIGGHDVMWFVARDLVFGPEAFPDIEPPQGISRAEAGRRWMPQIPQPYEMALSFLMNLLVIEFRAEIGFASTQETLRSEDLFVDKPEEAELAAEIVERIREDERIHVESLRLYIGELRSLHFKTEDGGTALGSEVLDPFWEQLIAWATQQQPRIAAEQQYNVIKERILKHDEGERVLGEFDALADRDFMVAAG</sequence>
<organism evidence="1">
    <name type="scientific">marine metagenome</name>
    <dbReference type="NCBI Taxonomy" id="408172"/>
    <lineage>
        <taxon>unclassified sequences</taxon>
        <taxon>metagenomes</taxon>
        <taxon>ecological metagenomes</taxon>
    </lineage>
</organism>
<evidence type="ECO:0000313" key="1">
    <source>
        <dbReference type="EMBL" id="SUZ76163.1"/>
    </source>
</evidence>
<reference evidence="1" key="1">
    <citation type="submission" date="2018-05" db="EMBL/GenBank/DDBJ databases">
        <authorList>
            <person name="Lanie J.A."/>
            <person name="Ng W.-L."/>
            <person name="Kazmierczak K.M."/>
            <person name="Andrzejewski T.M."/>
            <person name="Davidsen T.M."/>
            <person name="Wayne K.J."/>
            <person name="Tettelin H."/>
            <person name="Glass J.I."/>
            <person name="Rusch D."/>
            <person name="Podicherti R."/>
            <person name="Tsui H.-C.T."/>
            <person name="Winkler M.E."/>
        </authorList>
    </citation>
    <scope>NUCLEOTIDE SEQUENCE</scope>
</reference>
<gene>
    <name evidence="1" type="ORF">METZ01_LOCUS29017</name>
</gene>
<dbReference type="AlphaFoldDB" id="A0A381QES9"/>
<protein>
    <submittedName>
        <fullName evidence="1">Uncharacterized protein</fullName>
    </submittedName>
</protein>
<name>A0A381QES9_9ZZZZ</name>
<proteinExistence type="predicted"/>